<protein>
    <submittedName>
        <fullName evidence="2">CLUMA_CG017741, isoform A</fullName>
    </submittedName>
</protein>
<feature type="compositionally biased region" description="Low complexity" evidence="1">
    <location>
        <begin position="39"/>
        <end position="50"/>
    </location>
</feature>
<dbReference type="EMBL" id="CVRI01000063">
    <property type="protein sequence ID" value="CRL04677.1"/>
    <property type="molecule type" value="Genomic_DNA"/>
</dbReference>
<organism evidence="2 3">
    <name type="scientific">Clunio marinus</name>
    <dbReference type="NCBI Taxonomy" id="568069"/>
    <lineage>
        <taxon>Eukaryota</taxon>
        <taxon>Metazoa</taxon>
        <taxon>Ecdysozoa</taxon>
        <taxon>Arthropoda</taxon>
        <taxon>Hexapoda</taxon>
        <taxon>Insecta</taxon>
        <taxon>Pterygota</taxon>
        <taxon>Neoptera</taxon>
        <taxon>Endopterygota</taxon>
        <taxon>Diptera</taxon>
        <taxon>Nematocera</taxon>
        <taxon>Chironomoidea</taxon>
        <taxon>Chironomidae</taxon>
        <taxon>Clunio</taxon>
    </lineage>
</organism>
<evidence type="ECO:0000256" key="1">
    <source>
        <dbReference type="SAM" id="MobiDB-lite"/>
    </source>
</evidence>
<feature type="compositionally biased region" description="Basic and acidic residues" evidence="1">
    <location>
        <begin position="1"/>
        <end position="14"/>
    </location>
</feature>
<proteinExistence type="predicted"/>
<evidence type="ECO:0000313" key="2">
    <source>
        <dbReference type="EMBL" id="CRL04677.1"/>
    </source>
</evidence>
<feature type="compositionally biased region" description="Basic and acidic residues" evidence="1">
    <location>
        <begin position="92"/>
        <end position="103"/>
    </location>
</feature>
<reference evidence="2 3" key="1">
    <citation type="submission" date="2015-04" db="EMBL/GenBank/DDBJ databases">
        <authorList>
            <person name="Syromyatnikov M.Y."/>
            <person name="Popov V.N."/>
        </authorList>
    </citation>
    <scope>NUCLEOTIDE SEQUENCE [LARGE SCALE GENOMIC DNA]</scope>
</reference>
<feature type="compositionally biased region" description="Polar residues" evidence="1">
    <location>
        <begin position="80"/>
        <end position="91"/>
    </location>
</feature>
<feature type="region of interest" description="Disordered" evidence="1">
    <location>
        <begin position="1"/>
        <end position="103"/>
    </location>
</feature>
<gene>
    <name evidence="2" type="ORF">CLUMA_CG017741</name>
</gene>
<accession>A0A1J1IWT8</accession>
<sequence length="127" mass="14050">MEFKVTVDNNKQDEEGKEDEGAEGVNINENNDAQKDELSTGSASPSSSNSLDVPEVQTTTTSSLIKSKATIPRSKDARNRLSTHSLLLSRQHSNDSPHDDLERNIPVTLIDHETGLKRSHENDNRNL</sequence>
<keyword evidence="3" id="KW-1185">Reference proteome</keyword>
<evidence type="ECO:0000313" key="3">
    <source>
        <dbReference type="Proteomes" id="UP000183832"/>
    </source>
</evidence>
<feature type="compositionally biased region" description="Polar residues" evidence="1">
    <location>
        <begin position="56"/>
        <end position="65"/>
    </location>
</feature>
<name>A0A1J1IWT8_9DIPT</name>
<dbReference type="Proteomes" id="UP000183832">
    <property type="component" value="Unassembled WGS sequence"/>
</dbReference>
<dbReference type="OrthoDB" id="5815793at2759"/>
<dbReference type="AlphaFoldDB" id="A0A1J1IWT8"/>